<name>A0A382LER6_9ZZZZ</name>
<protein>
    <submittedName>
        <fullName evidence="1">Uncharacterized protein</fullName>
    </submittedName>
</protein>
<accession>A0A382LER6</accession>
<organism evidence="1">
    <name type="scientific">marine metagenome</name>
    <dbReference type="NCBI Taxonomy" id="408172"/>
    <lineage>
        <taxon>unclassified sequences</taxon>
        <taxon>metagenomes</taxon>
        <taxon>ecological metagenomes</taxon>
    </lineage>
</organism>
<gene>
    <name evidence="1" type="ORF">METZ01_LOCUS287487</name>
</gene>
<dbReference type="EMBL" id="UINC01086300">
    <property type="protein sequence ID" value="SVC34633.1"/>
    <property type="molecule type" value="Genomic_DNA"/>
</dbReference>
<evidence type="ECO:0000313" key="1">
    <source>
        <dbReference type="EMBL" id="SVC34633.1"/>
    </source>
</evidence>
<proteinExistence type="predicted"/>
<reference evidence="1" key="1">
    <citation type="submission" date="2018-05" db="EMBL/GenBank/DDBJ databases">
        <authorList>
            <person name="Lanie J.A."/>
            <person name="Ng W.-L."/>
            <person name="Kazmierczak K.M."/>
            <person name="Andrzejewski T.M."/>
            <person name="Davidsen T.M."/>
            <person name="Wayne K.J."/>
            <person name="Tettelin H."/>
            <person name="Glass J.I."/>
            <person name="Rusch D."/>
            <person name="Podicherti R."/>
            <person name="Tsui H.-C.T."/>
            <person name="Winkler M.E."/>
        </authorList>
    </citation>
    <scope>NUCLEOTIDE SEQUENCE</scope>
</reference>
<sequence length="329" mass="38363">ALGIERGTRLLFHYKLHYFRKFLIAALCLVFLIPSVLNHSQNYQATTKIKYATMDESRKAHRHVQKKFSKNELLVIPVDDMALRRTLAPLIAEQMLHVFKNGRLDKITFIGHQDAQASYIHPHDNIYPAALPDTFVKVITNIGKVRIHRMNVKVSPLLPLEADMNFSQRWGKFRNPKISETETRDHSFLGKESWQINKKTQKDELIGSPFASQISLKDKSFILYGYAEKYRQESRAGLLLERDPQVFSLNQVFGVYQENKGDLVWERIHPFFFSRDHNPAGHFKWHIIFMLFPLNAGINKIQEALFLREKVSYFDGFQSYLLTPLSVEE</sequence>
<dbReference type="AlphaFoldDB" id="A0A382LER6"/>
<feature type="non-terminal residue" evidence="1">
    <location>
        <position position="1"/>
    </location>
</feature>